<dbReference type="AlphaFoldDB" id="A0A919ST78"/>
<reference evidence="2" key="1">
    <citation type="submission" date="2021-03" db="EMBL/GenBank/DDBJ databases">
        <title>Whole genome shotgun sequence of Actinoplanes consettensis NBRC 14913.</title>
        <authorList>
            <person name="Komaki H."/>
            <person name="Tamura T."/>
        </authorList>
    </citation>
    <scope>NUCLEOTIDE SEQUENCE</scope>
    <source>
        <strain evidence="2">NBRC 14913</strain>
    </source>
</reference>
<evidence type="ECO:0000313" key="3">
    <source>
        <dbReference type="Proteomes" id="UP000680865"/>
    </source>
</evidence>
<dbReference type="SUPFAM" id="SSF51735">
    <property type="entry name" value="NAD(P)-binding Rossmann-fold domains"/>
    <property type="match status" value="1"/>
</dbReference>
<dbReference type="InterPro" id="IPR036291">
    <property type="entry name" value="NAD(P)-bd_dom_sf"/>
</dbReference>
<protein>
    <submittedName>
        <fullName evidence="2">NADH-flavin reductase</fullName>
    </submittedName>
</protein>
<gene>
    <name evidence="2" type="ORF">Aco04nite_53980</name>
</gene>
<organism evidence="2 3">
    <name type="scientific">Winogradskya consettensis</name>
    <dbReference type="NCBI Taxonomy" id="113560"/>
    <lineage>
        <taxon>Bacteria</taxon>
        <taxon>Bacillati</taxon>
        <taxon>Actinomycetota</taxon>
        <taxon>Actinomycetes</taxon>
        <taxon>Micromonosporales</taxon>
        <taxon>Micromonosporaceae</taxon>
        <taxon>Winogradskya</taxon>
    </lineage>
</organism>
<sequence>MRIVIFGASGGTGRATVDRALAAGHHVTAVVRRAGALVVGAAQEARRGSGVRSGLAAVVVADLTDVDAVGEAVRGHDVVISALGTSERGPVSVCADGITGILAGMDRAGVHRLTAVSAHGAAESHDRSLYCLALWAALPHKMRDKERMEQAIRDSGTDWTVVRPAALNDKPYTGRYRTGTDLKIPLTAAVGRVDFLLRESVNPAYPHQFPRIAA</sequence>
<evidence type="ECO:0000313" key="2">
    <source>
        <dbReference type="EMBL" id="GIM77164.1"/>
    </source>
</evidence>
<name>A0A919ST78_9ACTN</name>
<dbReference type="GO" id="GO:0004074">
    <property type="term" value="F:biliverdin reductase [NAD(P)H] activity"/>
    <property type="evidence" value="ECO:0007669"/>
    <property type="project" value="TreeGrafter"/>
</dbReference>
<dbReference type="PANTHER" id="PTHR43355">
    <property type="entry name" value="FLAVIN REDUCTASE (NADPH)"/>
    <property type="match status" value="1"/>
</dbReference>
<dbReference type="Pfam" id="PF13460">
    <property type="entry name" value="NAD_binding_10"/>
    <property type="match status" value="1"/>
</dbReference>
<keyword evidence="3" id="KW-1185">Reference proteome</keyword>
<accession>A0A919ST78</accession>
<proteinExistence type="predicted"/>
<dbReference type="GO" id="GO:0042602">
    <property type="term" value="F:riboflavin reductase (NADPH) activity"/>
    <property type="evidence" value="ECO:0007669"/>
    <property type="project" value="TreeGrafter"/>
</dbReference>
<evidence type="ECO:0000259" key="1">
    <source>
        <dbReference type="Pfam" id="PF13460"/>
    </source>
</evidence>
<dbReference type="InterPro" id="IPR051606">
    <property type="entry name" value="Polyketide_Oxido-like"/>
</dbReference>
<dbReference type="EMBL" id="BOQP01000030">
    <property type="protein sequence ID" value="GIM77164.1"/>
    <property type="molecule type" value="Genomic_DNA"/>
</dbReference>
<dbReference type="RefSeq" id="WP_213000027.1">
    <property type="nucleotide sequence ID" value="NZ_BAAATW010000016.1"/>
</dbReference>
<dbReference type="InterPro" id="IPR016040">
    <property type="entry name" value="NAD(P)-bd_dom"/>
</dbReference>
<dbReference type="Gene3D" id="3.40.50.720">
    <property type="entry name" value="NAD(P)-binding Rossmann-like Domain"/>
    <property type="match status" value="1"/>
</dbReference>
<dbReference type="Proteomes" id="UP000680865">
    <property type="component" value="Unassembled WGS sequence"/>
</dbReference>
<comment type="caution">
    <text evidence="2">The sequence shown here is derived from an EMBL/GenBank/DDBJ whole genome shotgun (WGS) entry which is preliminary data.</text>
</comment>
<feature type="domain" description="NAD(P)-binding" evidence="1">
    <location>
        <begin position="7"/>
        <end position="182"/>
    </location>
</feature>
<dbReference type="PANTHER" id="PTHR43355:SF2">
    <property type="entry name" value="FLAVIN REDUCTASE (NADPH)"/>
    <property type="match status" value="1"/>
</dbReference>